<evidence type="ECO:0000256" key="9">
    <source>
        <dbReference type="ARBA" id="ARBA00023128"/>
    </source>
</evidence>
<organism evidence="14 15">
    <name type="scientific">Trichuris trichiura</name>
    <name type="common">Whipworm</name>
    <name type="synonym">Trichocephalus trichiurus</name>
    <dbReference type="NCBI Taxonomy" id="36087"/>
    <lineage>
        <taxon>Eukaryota</taxon>
        <taxon>Metazoa</taxon>
        <taxon>Ecdysozoa</taxon>
        <taxon>Nematoda</taxon>
        <taxon>Enoplea</taxon>
        <taxon>Dorylaimia</taxon>
        <taxon>Trichinellida</taxon>
        <taxon>Trichuridae</taxon>
        <taxon>Trichuris</taxon>
    </lineage>
</organism>
<evidence type="ECO:0000256" key="1">
    <source>
        <dbReference type="ARBA" id="ARBA00004443"/>
    </source>
</evidence>
<keyword evidence="9" id="KW-0496">Mitochondrion</keyword>
<dbReference type="GO" id="GO:0006979">
    <property type="term" value="P:response to oxidative stress"/>
    <property type="evidence" value="ECO:0007669"/>
    <property type="project" value="TreeGrafter"/>
</dbReference>
<dbReference type="PANTHER" id="PTHR12964">
    <property type="entry name" value="NADH-UBIQUINONE OXIDOREDUCTASE B14 SUBUNIT"/>
    <property type="match status" value="1"/>
</dbReference>
<name>A0A077ZFL9_TRITR</name>
<evidence type="ECO:0000256" key="10">
    <source>
        <dbReference type="ARBA" id="ARBA00023136"/>
    </source>
</evidence>
<comment type="subcellular location">
    <subcellularLocation>
        <location evidence="1">Mitochondrion inner membrane</location>
        <topology evidence="1">Peripheral membrane protein</topology>
        <orientation evidence="1">Matrix side</orientation>
    </subcellularLocation>
</comment>
<evidence type="ECO:0000256" key="12">
    <source>
        <dbReference type="ARBA" id="ARBA00032352"/>
    </source>
</evidence>
<evidence type="ECO:0000256" key="7">
    <source>
        <dbReference type="ARBA" id="ARBA00022792"/>
    </source>
</evidence>
<comment type="subunit">
    <text evidence="3">Mammalian complex I is composed of 45 different subunits.</text>
</comment>
<dbReference type="InterPro" id="IPR016488">
    <property type="entry name" value="NADH_Ub_cplx-1_asu_su-6"/>
</dbReference>
<dbReference type="CDD" id="cd20266">
    <property type="entry name" value="Complex1_LYR_NDUFA6_LYRM6"/>
    <property type="match status" value="1"/>
</dbReference>
<gene>
    <name evidence="14" type="ORF">TTRE_0000665201</name>
</gene>
<dbReference type="InterPro" id="IPR045299">
    <property type="entry name" value="Complex1_LYR_NDUFA6_LYRM6"/>
</dbReference>
<evidence type="ECO:0000256" key="2">
    <source>
        <dbReference type="ARBA" id="ARBA00009508"/>
    </source>
</evidence>
<evidence type="ECO:0000256" key="11">
    <source>
        <dbReference type="ARBA" id="ARBA00030213"/>
    </source>
</evidence>
<dbReference type="AlphaFoldDB" id="A0A077ZFL9"/>
<dbReference type="Proteomes" id="UP000030665">
    <property type="component" value="Unassembled WGS sequence"/>
</dbReference>
<evidence type="ECO:0000256" key="6">
    <source>
        <dbReference type="ARBA" id="ARBA00022660"/>
    </source>
</evidence>
<comment type="function">
    <text evidence="13">Accessory subunit of the mitochondrial membrane respiratory chain NADH dehydrogenase (Complex I), that is believed to be not involved in catalysis. Required for proper complex I assembly. Complex I functions in the transfer of electrons from NADH to the respiratory chain. The immediate electron acceptor for the enzyme is believed to be ubiquinone.</text>
</comment>
<evidence type="ECO:0000313" key="14">
    <source>
        <dbReference type="EMBL" id="CDW58343.1"/>
    </source>
</evidence>
<evidence type="ECO:0000313" key="15">
    <source>
        <dbReference type="Proteomes" id="UP000030665"/>
    </source>
</evidence>
<protein>
    <recommendedName>
        <fullName evidence="4">NADH dehydrogenase [ubiquinone] 1 alpha subcomplex subunit 6</fullName>
    </recommendedName>
    <alternativeName>
        <fullName evidence="11">Complex I-B14</fullName>
    </alternativeName>
    <alternativeName>
        <fullName evidence="12">NADH-ubiquinone oxidoreductase B14 subunit</fullName>
    </alternativeName>
</protein>
<sequence>MSFRVGTQLTGKTFTKSVKPIVSRSPEEARCRVLAVYKRWTKFIPTLNYLYPKLHDAIKAQFMQNAHIRDIRIIDMLVHKAEQELYSVEQAWTPGNVLLNVLFGEYKEKKPTDFMSKFLSGQN</sequence>
<dbReference type="OrthoDB" id="14535at2759"/>
<evidence type="ECO:0000256" key="5">
    <source>
        <dbReference type="ARBA" id="ARBA00022448"/>
    </source>
</evidence>
<keyword evidence="7" id="KW-0999">Mitochondrion inner membrane</keyword>
<evidence type="ECO:0000256" key="3">
    <source>
        <dbReference type="ARBA" id="ARBA00011790"/>
    </source>
</evidence>
<keyword evidence="6" id="KW-0679">Respiratory chain</keyword>
<accession>A0A077ZFL9</accession>
<reference evidence="14" key="1">
    <citation type="submission" date="2014-01" db="EMBL/GenBank/DDBJ databases">
        <authorList>
            <person name="Aslett M."/>
        </authorList>
    </citation>
    <scope>NUCLEOTIDE SEQUENCE</scope>
</reference>
<dbReference type="PANTHER" id="PTHR12964:SF0">
    <property type="entry name" value="NADH DEHYDROGENASE [UBIQUINONE] 1 ALPHA SUBCOMPLEX SUBUNIT 6"/>
    <property type="match status" value="1"/>
</dbReference>
<keyword evidence="8" id="KW-0249">Electron transport</keyword>
<keyword evidence="15" id="KW-1185">Reference proteome</keyword>
<proteinExistence type="inferred from homology"/>
<dbReference type="GO" id="GO:0005743">
    <property type="term" value="C:mitochondrial inner membrane"/>
    <property type="evidence" value="ECO:0007669"/>
    <property type="project" value="UniProtKB-SubCell"/>
</dbReference>
<dbReference type="STRING" id="36087.A0A077ZFL9"/>
<evidence type="ECO:0000256" key="13">
    <source>
        <dbReference type="ARBA" id="ARBA00046116"/>
    </source>
</evidence>
<dbReference type="GO" id="GO:0045271">
    <property type="term" value="C:respiratory chain complex I"/>
    <property type="evidence" value="ECO:0007669"/>
    <property type="project" value="InterPro"/>
</dbReference>
<evidence type="ECO:0000256" key="8">
    <source>
        <dbReference type="ARBA" id="ARBA00022982"/>
    </source>
</evidence>
<reference evidence="14" key="2">
    <citation type="submission" date="2014-03" db="EMBL/GenBank/DDBJ databases">
        <title>The whipworm genome and dual-species transcriptomics of an intimate host-pathogen interaction.</title>
        <authorList>
            <person name="Foth B.J."/>
            <person name="Tsai I.J."/>
            <person name="Reid A.J."/>
            <person name="Bancroft A.J."/>
            <person name="Nichol S."/>
            <person name="Tracey A."/>
            <person name="Holroyd N."/>
            <person name="Cotton J.A."/>
            <person name="Stanley E.J."/>
            <person name="Zarowiecki M."/>
            <person name="Liu J.Z."/>
            <person name="Huckvale T."/>
            <person name="Cooper P.J."/>
            <person name="Grencis R.K."/>
            <person name="Berriman M."/>
        </authorList>
    </citation>
    <scope>NUCLEOTIDE SEQUENCE [LARGE SCALE GENOMIC DNA]</scope>
</reference>
<keyword evidence="10" id="KW-0472">Membrane</keyword>
<dbReference type="EMBL" id="HG806316">
    <property type="protein sequence ID" value="CDW58343.1"/>
    <property type="molecule type" value="Genomic_DNA"/>
</dbReference>
<evidence type="ECO:0000256" key="4">
    <source>
        <dbReference type="ARBA" id="ARBA00016386"/>
    </source>
</evidence>
<comment type="similarity">
    <text evidence="2">Belongs to the complex I LYR family.</text>
</comment>
<keyword evidence="5" id="KW-0813">Transport</keyword>